<keyword evidence="2" id="KW-1133">Transmembrane helix</keyword>
<keyword evidence="2" id="KW-0472">Membrane</keyword>
<comment type="subcellular location">
    <subcellularLocation>
        <location evidence="1">Cell membrane</location>
        <topology evidence="1">Multi-pass membrane protein</topology>
    </subcellularLocation>
</comment>
<dbReference type="InterPro" id="IPR003148">
    <property type="entry name" value="RCK_N"/>
</dbReference>
<name>A0A7C5Y9E1_9BACT</name>
<evidence type="ECO:0000259" key="3">
    <source>
        <dbReference type="PROSITE" id="PS51201"/>
    </source>
</evidence>
<comment type="caution">
    <text evidence="5">The sequence shown here is derived from an EMBL/GenBank/DDBJ whole genome shotgun (WGS) entry which is preliminary data.</text>
</comment>
<dbReference type="Gene3D" id="3.30.70.1450">
    <property type="entry name" value="Regulator of K+ conductance, C-terminal domain"/>
    <property type="match status" value="1"/>
</dbReference>
<keyword evidence="2" id="KW-0812">Transmembrane</keyword>
<keyword evidence="5" id="KW-0813">Transport</keyword>
<gene>
    <name evidence="5" type="ORF">ENM46_00110</name>
</gene>
<dbReference type="SUPFAM" id="SSF51735">
    <property type="entry name" value="NAD(P)-binding Rossmann-fold domains"/>
    <property type="match status" value="1"/>
</dbReference>
<dbReference type="InterPro" id="IPR050721">
    <property type="entry name" value="Trk_Ktr_HKT_K-transport"/>
</dbReference>
<evidence type="ECO:0000256" key="2">
    <source>
        <dbReference type="SAM" id="Phobius"/>
    </source>
</evidence>
<dbReference type="Pfam" id="PF02254">
    <property type="entry name" value="TrkA_N"/>
    <property type="match status" value="1"/>
</dbReference>
<dbReference type="Gene3D" id="1.10.287.70">
    <property type="match status" value="1"/>
</dbReference>
<organism evidence="5">
    <name type="scientific">Fervidobacterium nodosum</name>
    <dbReference type="NCBI Taxonomy" id="2424"/>
    <lineage>
        <taxon>Bacteria</taxon>
        <taxon>Thermotogati</taxon>
        <taxon>Thermotogota</taxon>
        <taxon>Thermotogae</taxon>
        <taxon>Thermotogales</taxon>
        <taxon>Fervidobacteriaceae</taxon>
        <taxon>Fervidobacterium</taxon>
    </lineage>
</organism>
<dbReference type="EMBL" id="DRXW01000008">
    <property type="protein sequence ID" value="HHR33333.1"/>
    <property type="molecule type" value="Genomic_DNA"/>
</dbReference>
<dbReference type="AlphaFoldDB" id="A0A7C5Y9E1"/>
<evidence type="ECO:0000259" key="4">
    <source>
        <dbReference type="PROSITE" id="PS51202"/>
    </source>
</evidence>
<proteinExistence type="predicted"/>
<keyword evidence="5" id="KW-0407">Ion channel</keyword>
<dbReference type="GO" id="GO:0006813">
    <property type="term" value="P:potassium ion transport"/>
    <property type="evidence" value="ECO:0007669"/>
    <property type="project" value="InterPro"/>
</dbReference>
<dbReference type="GO" id="GO:0005886">
    <property type="term" value="C:plasma membrane"/>
    <property type="evidence" value="ECO:0007669"/>
    <property type="project" value="UniProtKB-SubCell"/>
</dbReference>
<dbReference type="Pfam" id="PF02080">
    <property type="entry name" value="TrkA_C"/>
    <property type="match status" value="1"/>
</dbReference>
<dbReference type="GO" id="GO:0008324">
    <property type="term" value="F:monoatomic cation transmembrane transporter activity"/>
    <property type="evidence" value="ECO:0007669"/>
    <property type="project" value="InterPro"/>
</dbReference>
<keyword evidence="5" id="KW-0406">Ion transport</keyword>
<dbReference type="PANTHER" id="PTHR43833">
    <property type="entry name" value="POTASSIUM CHANNEL PROTEIN 2-RELATED-RELATED"/>
    <property type="match status" value="1"/>
</dbReference>
<protein>
    <submittedName>
        <fullName evidence="5">Potassium channel protein</fullName>
    </submittedName>
</protein>
<sequence>MGIFSVFAVGTLYYWIFEKIPFLEALFFTGITISTVGYGIPKELSIHGKLFTLLLILVGLSFVLYSISYITAIIVEGELGKVFKNRRIERRVSKMNDHVIVVGVGNIGTQVVNQLLRYESYVVAIDKELNEETVLSRIHNRKEKLVLINGDATSEETLVKAGIRQARALITTLPDDALNIFVALTAKNLNHNLYIVSNITNLSNLTKFIYAGVDHPIATAEIASVKMVETVVQKKSKEDVLDILNIKDKTFKVEVIDIKKTRLIDKRIEELKLKENYNLFIVAVIKDNDFLLGPSKDYRIAQDEKLVIFGEERGLERFRKDFLEKR</sequence>
<dbReference type="InterPro" id="IPR036721">
    <property type="entry name" value="RCK_C_sf"/>
</dbReference>
<dbReference type="PROSITE" id="PS51202">
    <property type="entry name" value="RCK_C"/>
    <property type="match status" value="1"/>
</dbReference>
<feature type="transmembrane region" description="Helical" evidence="2">
    <location>
        <begin position="52"/>
        <end position="75"/>
    </location>
</feature>
<feature type="domain" description="RCK C-terminal" evidence="4">
    <location>
        <begin position="238"/>
        <end position="324"/>
    </location>
</feature>
<feature type="transmembrane region" description="Helical" evidence="2">
    <location>
        <begin position="20"/>
        <end position="40"/>
    </location>
</feature>
<dbReference type="PROSITE" id="PS51201">
    <property type="entry name" value="RCK_N"/>
    <property type="match status" value="1"/>
</dbReference>
<dbReference type="Gene3D" id="3.40.50.720">
    <property type="entry name" value="NAD(P)-binding Rossmann-like Domain"/>
    <property type="match status" value="1"/>
</dbReference>
<feature type="domain" description="RCK N-terminal" evidence="3">
    <location>
        <begin position="96"/>
        <end position="217"/>
    </location>
</feature>
<evidence type="ECO:0000313" key="5">
    <source>
        <dbReference type="EMBL" id="HHR33333.1"/>
    </source>
</evidence>
<dbReference type="SUPFAM" id="SSF116726">
    <property type="entry name" value="TrkA C-terminal domain-like"/>
    <property type="match status" value="1"/>
</dbReference>
<reference evidence="5" key="1">
    <citation type="journal article" date="2020" name="mSystems">
        <title>Genome- and Community-Level Interaction Insights into Carbon Utilization and Element Cycling Functions of Hydrothermarchaeota in Hydrothermal Sediment.</title>
        <authorList>
            <person name="Zhou Z."/>
            <person name="Liu Y."/>
            <person name="Xu W."/>
            <person name="Pan J."/>
            <person name="Luo Z.H."/>
            <person name="Li M."/>
        </authorList>
    </citation>
    <scope>NUCLEOTIDE SEQUENCE [LARGE SCALE GENOMIC DNA]</scope>
    <source>
        <strain evidence="5">SpSt-1088</strain>
    </source>
</reference>
<dbReference type="PANTHER" id="PTHR43833:SF9">
    <property type="entry name" value="POTASSIUM CHANNEL PROTEIN YUGO-RELATED"/>
    <property type="match status" value="1"/>
</dbReference>
<dbReference type="InterPro" id="IPR006037">
    <property type="entry name" value="RCK_C"/>
</dbReference>
<dbReference type="InterPro" id="IPR013099">
    <property type="entry name" value="K_chnl_dom"/>
</dbReference>
<evidence type="ECO:0000256" key="1">
    <source>
        <dbReference type="ARBA" id="ARBA00004651"/>
    </source>
</evidence>
<dbReference type="SUPFAM" id="SSF81324">
    <property type="entry name" value="Voltage-gated potassium channels"/>
    <property type="match status" value="1"/>
</dbReference>
<dbReference type="InterPro" id="IPR036291">
    <property type="entry name" value="NAD(P)-bd_dom_sf"/>
</dbReference>
<dbReference type="Pfam" id="PF07885">
    <property type="entry name" value="Ion_trans_2"/>
    <property type="match status" value="1"/>
</dbReference>
<accession>A0A7C5Y9E1</accession>